<evidence type="ECO:0000313" key="9">
    <source>
        <dbReference type="Proteomes" id="UP000176050"/>
    </source>
</evidence>
<reference evidence="8 9" key="1">
    <citation type="submission" date="2016-10" db="EMBL/GenBank/DDBJ databases">
        <title>Lutibacter sp. LPB0138, isolated from marine gastropod.</title>
        <authorList>
            <person name="Kim E."/>
            <person name="Yi H."/>
        </authorList>
    </citation>
    <scope>NUCLEOTIDE SEQUENCE [LARGE SCALE GENOMIC DNA]</scope>
    <source>
        <strain evidence="8 9">LPB0138</strain>
    </source>
</reference>
<dbReference type="InterPro" id="IPR001640">
    <property type="entry name" value="Lgt"/>
</dbReference>
<dbReference type="OrthoDB" id="871140at2"/>
<evidence type="ECO:0000256" key="3">
    <source>
        <dbReference type="ARBA" id="ARBA00022679"/>
    </source>
</evidence>
<feature type="transmembrane region" description="Helical" evidence="7">
    <location>
        <begin position="14"/>
        <end position="34"/>
    </location>
</feature>
<name>A0A1D8PAT9_9FLAO</name>
<feature type="transmembrane region" description="Helical" evidence="7">
    <location>
        <begin position="158"/>
        <end position="178"/>
    </location>
</feature>
<dbReference type="PANTHER" id="PTHR30589">
    <property type="entry name" value="PROLIPOPROTEIN DIACYLGLYCERYL TRANSFERASE"/>
    <property type="match status" value="1"/>
</dbReference>
<evidence type="ECO:0000256" key="1">
    <source>
        <dbReference type="ARBA" id="ARBA00007150"/>
    </source>
</evidence>
<keyword evidence="4 7" id="KW-0812">Transmembrane</keyword>
<feature type="transmembrane region" description="Helical" evidence="7">
    <location>
        <begin position="46"/>
        <end position="66"/>
    </location>
</feature>
<keyword evidence="9" id="KW-1185">Reference proteome</keyword>
<feature type="transmembrane region" description="Helical" evidence="7">
    <location>
        <begin position="190"/>
        <end position="207"/>
    </location>
</feature>
<dbReference type="Proteomes" id="UP000176050">
    <property type="component" value="Chromosome"/>
</dbReference>
<evidence type="ECO:0000313" key="8">
    <source>
        <dbReference type="EMBL" id="AOW21665.1"/>
    </source>
</evidence>
<dbReference type="PANTHER" id="PTHR30589:SF0">
    <property type="entry name" value="PHOSPHATIDYLGLYCEROL--PROLIPOPROTEIN DIACYLGLYCERYL TRANSFERASE"/>
    <property type="match status" value="1"/>
</dbReference>
<evidence type="ECO:0000256" key="7">
    <source>
        <dbReference type="SAM" id="Phobius"/>
    </source>
</evidence>
<dbReference type="STRING" id="1850246.LPB138_13685"/>
<keyword evidence="5 7" id="KW-1133">Transmembrane helix</keyword>
<dbReference type="GO" id="GO:0005886">
    <property type="term" value="C:plasma membrane"/>
    <property type="evidence" value="ECO:0007669"/>
    <property type="project" value="InterPro"/>
</dbReference>
<proteinExistence type="inferred from homology"/>
<evidence type="ECO:0000256" key="6">
    <source>
        <dbReference type="ARBA" id="ARBA00023136"/>
    </source>
</evidence>
<dbReference type="AlphaFoldDB" id="A0A1D8PAT9"/>
<feature type="transmembrane region" description="Helical" evidence="7">
    <location>
        <begin position="116"/>
        <end position="138"/>
    </location>
</feature>
<feature type="transmembrane region" description="Helical" evidence="7">
    <location>
        <begin position="213"/>
        <end position="235"/>
    </location>
</feature>
<comment type="similarity">
    <text evidence="1">Belongs to the Lgt family.</text>
</comment>
<sequence length="248" mass="28336">MTFPVTFDFFGKEYNAHFIFETLAFFIAFRYYVLLKKQEGDEIKSINRLVIILGATIGALIGSRFLGILENPVDIFKSSFIDIYKSKTIIGGLIGGLISVEFFKKLLKEKKSSGDLFVFPLILGILIGRVGCFFAGISEPTYGIETTFFTGIDLGDGLLRHPTALYEILFLFTLFLFLKFIKSKINFKNGSLFKIFMILYFLFRFLIEFVKPNGFYTVGLSSIQIACLLTFLYYYKYILQPKNLIAHA</sequence>
<evidence type="ECO:0000256" key="4">
    <source>
        <dbReference type="ARBA" id="ARBA00022692"/>
    </source>
</evidence>
<protein>
    <submittedName>
        <fullName evidence="8">Diacylglyceryl transferase</fullName>
    </submittedName>
</protein>
<keyword evidence="3 8" id="KW-0808">Transferase</keyword>
<dbReference type="Pfam" id="PF01790">
    <property type="entry name" value="LGT"/>
    <property type="match status" value="1"/>
</dbReference>
<keyword evidence="2" id="KW-1003">Cell membrane</keyword>
<evidence type="ECO:0000256" key="5">
    <source>
        <dbReference type="ARBA" id="ARBA00022989"/>
    </source>
</evidence>
<feature type="transmembrane region" description="Helical" evidence="7">
    <location>
        <begin position="86"/>
        <end position="104"/>
    </location>
</feature>
<dbReference type="GO" id="GO:0042158">
    <property type="term" value="P:lipoprotein biosynthetic process"/>
    <property type="evidence" value="ECO:0007669"/>
    <property type="project" value="InterPro"/>
</dbReference>
<accession>A0A1D8PAT9</accession>
<dbReference type="EMBL" id="CP017478">
    <property type="protein sequence ID" value="AOW21665.1"/>
    <property type="molecule type" value="Genomic_DNA"/>
</dbReference>
<dbReference type="GO" id="GO:0008961">
    <property type="term" value="F:phosphatidylglycerol-prolipoprotein diacylglyceryl transferase activity"/>
    <property type="evidence" value="ECO:0007669"/>
    <property type="project" value="InterPro"/>
</dbReference>
<organism evidence="8 9">
    <name type="scientific">Urechidicola croceus</name>
    <dbReference type="NCBI Taxonomy" id="1850246"/>
    <lineage>
        <taxon>Bacteria</taxon>
        <taxon>Pseudomonadati</taxon>
        <taxon>Bacteroidota</taxon>
        <taxon>Flavobacteriia</taxon>
        <taxon>Flavobacteriales</taxon>
        <taxon>Flavobacteriaceae</taxon>
        <taxon>Urechidicola</taxon>
    </lineage>
</organism>
<gene>
    <name evidence="8" type="ORF">LPB138_13685</name>
</gene>
<keyword evidence="6 7" id="KW-0472">Membrane</keyword>
<dbReference type="KEGG" id="lul:LPB138_13685"/>
<dbReference type="RefSeq" id="WP_070237825.1">
    <property type="nucleotide sequence ID" value="NZ_CP017478.1"/>
</dbReference>
<evidence type="ECO:0000256" key="2">
    <source>
        <dbReference type="ARBA" id="ARBA00022475"/>
    </source>
</evidence>